<feature type="transmembrane region" description="Helical" evidence="1">
    <location>
        <begin position="42"/>
        <end position="63"/>
    </location>
</feature>
<sequence length="138" mass="15929">MGIHTMNKSGRPIAQELNLTRGSVELLRNSFDILSWMIPSLLYSQMTSLLVCFVAGLNVLTVAPMPHFSLNKINKLQGWSSFQKPISGTRWAVAVCGPVLWHDNRWQSPWNKRQYRQGISEELYLRFNFWNPIKATNH</sequence>
<dbReference type="VEuPathDB" id="FungiDB:BDV34DRAFT_198241"/>
<dbReference type="AlphaFoldDB" id="A0A5N6DFS5"/>
<accession>A0A5N6DFS5</accession>
<name>A0A5N6DFS5_ASPPA</name>
<dbReference type="Proteomes" id="UP000326532">
    <property type="component" value="Unassembled WGS sequence"/>
</dbReference>
<keyword evidence="1" id="KW-0812">Transmembrane</keyword>
<evidence type="ECO:0000313" key="3">
    <source>
        <dbReference type="Proteomes" id="UP000326532"/>
    </source>
</evidence>
<evidence type="ECO:0000256" key="1">
    <source>
        <dbReference type="SAM" id="Phobius"/>
    </source>
</evidence>
<proteinExistence type="predicted"/>
<protein>
    <submittedName>
        <fullName evidence="2">Uncharacterized protein</fullName>
    </submittedName>
</protein>
<evidence type="ECO:0000313" key="2">
    <source>
        <dbReference type="EMBL" id="KAB8203938.1"/>
    </source>
</evidence>
<reference evidence="2 3" key="1">
    <citation type="submission" date="2019-04" db="EMBL/GenBank/DDBJ databases">
        <title>Fungal friends and foes A comparative genomics study of 23 Aspergillus species from section Flavi.</title>
        <authorList>
            <consortium name="DOE Joint Genome Institute"/>
            <person name="Kjaerbolling I."/>
            <person name="Vesth T.C."/>
            <person name="Frisvad J.C."/>
            <person name="Nybo J.L."/>
            <person name="Theobald S."/>
            <person name="Kildgaard S."/>
            <person name="Petersen T.I."/>
            <person name="Kuo A."/>
            <person name="Sato A."/>
            <person name="Lyhne E.K."/>
            <person name="Kogle M.E."/>
            <person name="Wiebenga A."/>
            <person name="Kun R.S."/>
            <person name="Lubbers R.J."/>
            <person name="Makela M.R."/>
            <person name="Barry K."/>
            <person name="Chovatia M."/>
            <person name="Clum A."/>
            <person name="Daum C."/>
            <person name="Haridas S."/>
            <person name="He G."/>
            <person name="LaButti K."/>
            <person name="Lipzen A."/>
            <person name="Mondo S."/>
            <person name="Pangilinan J."/>
            <person name="Riley R."/>
            <person name="Salamov A."/>
            <person name="Simmons B.A."/>
            <person name="Magnuson J.K."/>
            <person name="Henrissat B."/>
            <person name="Mortensen U.H."/>
            <person name="Larsen T.O."/>
            <person name="De vries R.P."/>
            <person name="Grigoriev I.V."/>
            <person name="Machida M."/>
            <person name="Baker S.E."/>
            <person name="Andersen M.R."/>
        </authorList>
    </citation>
    <scope>NUCLEOTIDE SEQUENCE [LARGE SCALE GENOMIC DNA]</scope>
    <source>
        <strain evidence="2 3">CBS 117618</strain>
    </source>
</reference>
<keyword evidence="1" id="KW-0472">Membrane</keyword>
<keyword evidence="1" id="KW-1133">Transmembrane helix</keyword>
<keyword evidence="3" id="KW-1185">Reference proteome</keyword>
<dbReference type="EMBL" id="ML734985">
    <property type="protein sequence ID" value="KAB8203938.1"/>
    <property type="molecule type" value="Genomic_DNA"/>
</dbReference>
<gene>
    <name evidence="2" type="ORF">BDV34DRAFT_198241</name>
</gene>
<organism evidence="2 3">
    <name type="scientific">Aspergillus parasiticus</name>
    <dbReference type="NCBI Taxonomy" id="5067"/>
    <lineage>
        <taxon>Eukaryota</taxon>
        <taxon>Fungi</taxon>
        <taxon>Dikarya</taxon>
        <taxon>Ascomycota</taxon>
        <taxon>Pezizomycotina</taxon>
        <taxon>Eurotiomycetes</taxon>
        <taxon>Eurotiomycetidae</taxon>
        <taxon>Eurotiales</taxon>
        <taxon>Aspergillaceae</taxon>
        <taxon>Aspergillus</taxon>
        <taxon>Aspergillus subgen. Circumdati</taxon>
    </lineage>
</organism>